<evidence type="ECO:0000256" key="8">
    <source>
        <dbReference type="ARBA" id="ARBA00022777"/>
    </source>
</evidence>
<evidence type="ECO:0000256" key="3">
    <source>
        <dbReference type="ARBA" id="ARBA00022475"/>
    </source>
</evidence>
<evidence type="ECO:0000256" key="15">
    <source>
        <dbReference type="RuleBase" id="RU000304"/>
    </source>
</evidence>
<dbReference type="PANTHER" id="PTHR45621">
    <property type="entry name" value="OS01G0588500 PROTEIN-RELATED"/>
    <property type="match status" value="1"/>
</dbReference>
<evidence type="ECO:0000256" key="16">
    <source>
        <dbReference type="SAM" id="MobiDB-lite"/>
    </source>
</evidence>
<dbReference type="Gene3D" id="1.10.510.10">
    <property type="entry name" value="Transferase(Phosphotransferase) domain 1"/>
    <property type="match status" value="1"/>
</dbReference>
<feature type="compositionally biased region" description="Polar residues" evidence="16">
    <location>
        <begin position="376"/>
        <end position="385"/>
    </location>
</feature>
<dbReference type="PROSITE" id="PS50011">
    <property type="entry name" value="PROTEIN_KINASE_DOM"/>
    <property type="match status" value="1"/>
</dbReference>
<evidence type="ECO:0000256" key="5">
    <source>
        <dbReference type="ARBA" id="ARBA00022553"/>
    </source>
</evidence>
<feature type="domain" description="Protein kinase" evidence="17">
    <location>
        <begin position="74"/>
        <end position="359"/>
    </location>
</feature>
<evidence type="ECO:0000256" key="10">
    <source>
        <dbReference type="ARBA" id="ARBA00022840"/>
    </source>
</evidence>
<dbReference type="InterPro" id="IPR050823">
    <property type="entry name" value="Plant_Ser_Thr_Prot_Kinase"/>
</dbReference>
<evidence type="ECO:0000256" key="6">
    <source>
        <dbReference type="ARBA" id="ARBA00022679"/>
    </source>
</evidence>
<evidence type="ECO:0000313" key="18">
    <source>
        <dbReference type="Proteomes" id="UP000515121"/>
    </source>
</evidence>
<dbReference type="InterPro" id="IPR011009">
    <property type="entry name" value="Kinase-like_dom_sf"/>
</dbReference>
<evidence type="ECO:0000256" key="12">
    <source>
        <dbReference type="ARBA" id="ARBA00023136"/>
    </source>
</evidence>
<dbReference type="RefSeq" id="XP_022744018.1">
    <property type="nucleotide sequence ID" value="XM_022888283.1"/>
</dbReference>
<keyword evidence="10 14" id="KW-0067">ATP-binding</keyword>
<keyword evidence="7 14" id="KW-0547">Nucleotide-binding</keyword>
<dbReference type="Gene3D" id="3.30.200.20">
    <property type="entry name" value="Phosphorylase Kinase, domain 1"/>
    <property type="match status" value="1"/>
</dbReference>
<gene>
    <name evidence="19" type="primary">LOC111294969</name>
</gene>
<dbReference type="PROSITE" id="PS00108">
    <property type="entry name" value="PROTEIN_KINASE_ST"/>
    <property type="match status" value="1"/>
</dbReference>
<keyword evidence="6" id="KW-0808">Transferase</keyword>
<organism evidence="18 19">
    <name type="scientific">Durio zibethinus</name>
    <name type="common">Durian</name>
    <dbReference type="NCBI Taxonomy" id="66656"/>
    <lineage>
        <taxon>Eukaryota</taxon>
        <taxon>Viridiplantae</taxon>
        <taxon>Streptophyta</taxon>
        <taxon>Embryophyta</taxon>
        <taxon>Tracheophyta</taxon>
        <taxon>Spermatophyta</taxon>
        <taxon>Magnoliopsida</taxon>
        <taxon>eudicotyledons</taxon>
        <taxon>Gunneridae</taxon>
        <taxon>Pentapetalae</taxon>
        <taxon>rosids</taxon>
        <taxon>malvids</taxon>
        <taxon>Malvales</taxon>
        <taxon>Malvaceae</taxon>
        <taxon>Helicteroideae</taxon>
        <taxon>Durio</taxon>
    </lineage>
</organism>
<dbReference type="OrthoDB" id="4062651at2759"/>
<dbReference type="FunFam" id="3.30.200.20:FF:000228">
    <property type="entry name" value="Serine/threonine-protein kinase BIK1"/>
    <property type="match status" value="1"/>
</dbReference>
<dbReference type="FunFam" id="1.10.510.10:FF:000258">
    <property type="entry name" value="Probable serine/threonine-protein kinase PBL8"/>
    <property type="match status" value="1"/>
</dbReference>
<name>A0A6P5YU03_DURZI</name>
<dbReference type="GO" id="GO:0004674">
    <property type="term" value="F:protein serine/threonine kinase activity"/>
    <property type="evidence" value="ECO:0007669"/>
    <property type="project" value="UniProtKB-KW"/>
</dbReference>
<keyword evidence="9" id="KW-0611">Plant defense</keyword>
<evidence type="ECO:0000256" key="11">
    <source>
        <dbReference type="ARBA" id="ARBA00022978"/>
    </source>
</evidence>
<reference evidence="19" key="1">
    <citation type="submission" date="2025-08" db="UniProtKB">
        <authorList>
            <consortium name="RefSeq"/>
        </authorList>
    </citation>
    <scope>IDENTIFICATION</scope>
    <source>
        <tissue evidence="19">Fruit stalk</tissue>
    </source>
</reference>
<dbReference type="GeneID" id="111294969"/>
<evidence type="ECO:0000256" key="13">
    <source>
        <dbReference type="ARBA" id="ARBA00093429"/>
    </source>
</evidence>
<keyword evidence="18" id="KW-1185">Reference proteome</keyword>
<accession>A0A6P5YU03</accession>
<keyword evidence="12" id="KW-0472">Membrane</keyword>
<comment type="function">
    <text evidence="13">Required for pathogen-associated molecular pattern (PAMP, e.g. chitin and flg22)-triggered immunity (PTI) involving reactive oxygen species (ROS) accumulation and triggering plant defense, including defense-related gene expression (e.g. PR1 and LOX). Ensures specific recognition of the EPD1 effector of Verticillium dahliae, resulting in a hypersensitive response known as effector-triggered immunity (ETI), characterized by the activation of programmed cell death to limit infection by the pathogen. Priming plants with the incompatible pathogen V.dahliae leads to an increased resistance to compatible pathogens, as a result of systemic acquired resistance (SAR).</text>
</comment>
<keyword evidence="11" id="KW-0928">Hypersensitive response elicitation</keyword>
<dbReference type="GO" id="GO:0005886">
    <property type="term" value="C:plasma membrane"/>
    <property type="evidence" value="ECO:0007669"/>
    <property type="project" value="UniProtKB-SubCell"/>
</dbReference>
<evidence type="ECO:0000259" key="17">
    <source>
        <dbReference type="PROSITE" id="PS50011"/>
    </source>
</evidence>
<feature type="compositionally biased region" description="Low complexity" evidence="16">
    <location>
        <begin position="32"/>
        <end position="42"/>
    </location>
</feature>
<evidence type="ECO:0000256" key="1">
    <source>
        <dbReference type="ARBA" id="ARBA00004236"/>
    </source>
</evidence>
<dbReference type="SUPFAM" id="SSF56112">
    <property type="entry name" value="Protein kinase-like (PK-like)"/>
    <property type="match status" value="1"/>
</dbReference>
<keyword evidence="8" id="KW-0418">Kinase</keyword>
<evidence type="ECO:0000256" key="14">
    <source>
        <dbReference type="PROSITE-ProRule" id="PRU10141"/>
    </source>
</evidence>
<dbReference type="CDD" id="cd14066">
    <property type="entry name" value="STKc_IRAK"/>
    <property type="match status" value="1"/>
</dbReference>
<dbReference type="Proteomes" id="UP000515121">
    <property type="component" value="Unplaced"/>
</dbReference>
<feature type="compositionally biased region" description="Polar residues" evidence="16">
    <location>
        <begin position="8"/>
        <end position="31"/>
    </location>
</feature>
<evidence type="ECO:0000256" key="4">
    <source>
        <dbReference type="ARBA" id="ARBA00022527"/>
    </source>
</evidence>
<comment type="similarity">
    <text evidence="15">Belongs to the protein kinase superfamily.</text>
</comment>
<proteinExistence type="inferred from homology"/>
<protein>
    <recommendedName>
        <fullName evidence="2">non-specific serine/threonine protein kinase</fullName>
        <ecNumber evidence="2">2.7.11.1</ecNumber>
    </recommendedName>
</protein>
<keyword evidence="3" id="KW-1003">Cell membrane</keyword>
<dbReference type="KEGG" id="dzi:111294969"/>
<comment type="subcellular location">
    <subcellularLocation>
        <location evidence="1">Cell membrane</location>
    </subcellularLocation>
</comment>
<dbReference type="GO" id="GO:0005524">
    <property type="term" value="F:ATP binding"/>
    <property type="evidence" value="ECO:0007669"/>
    <property type="project" value="UniProtKB-UniRule"/>
</dbReference>
<dbReference type="GO" id="GO:0006952">
    <property type="term" value="P:defense response"/>
    <property type="evidence" value="ECO:0007669"/>
    <property type="project" value="UniProtKB-KW"/>
</dbReference>
<dbReference type="PROSITE" id="PS00107">
    <property type="entry name" value="PROTEIN_KINASE_ATP"/>
    <property type="match status" value="1"/>
</dbReference>
<dbReference type="InterPro" id="IPR017441">
    <property type="entry name" value="Protein_kinase_ATP_BS"/>
</dbReference>
<feature type="binding site" evidence="14">
    <location>
        <position position="112"/>
    </location>
    <ligand>
        <name>ATP</name>
        <dbReference type="ChEBI" id="CHEBI:30616"/>
    </ligand>
</feature>
<dbReference type="EC" id="2.7.11.1" evidence="2"/>
<evidence type="ECO:0000256" key="2">
    <source>
        <dbReference type="ARBA" id="ARBA00012513"/>
    </source>
</evidence>
<dbReference type="AlphaFoldDB" id="A0A6P5YU03"/>
<keyword evidence="4 15" id="KW-0723">Serine/threonine-protein kinase</keyword>
<dbReference type="InterPro" id="IPR001245">
    <property type="entry name" value="Ser-Thr/Tyr_kinase_cat_dom"/>
</dbReference>
<evidence type="ECO:0000256" key="9">
    <source>
        <dbReference type="ARBA" id="ARBA00022821"/>
    </source>
</evidence>
<dbReference type="InterPro" id="IPR008271">
    <property type="entry name" value="Ser/Thr_kinase_AS"/>
</dbReference>
<sequence>MGPCWSNGIKSVSPSSTGVNSRSASRNGNDLSGSSSKVSSASVPQTLRSEGEILQSSNLKTFTFSDLRTATRNFRPGSVLGEGGFGSVFKGWIDEHSLTATKPGTGIVIAVKRLNQEGLQGHKEWLAEINYLGQLHHPNLVKLIGYCLEDEHRILVYEFMARGSVESHLFRRGSHFPPLSWGVRMKVALGAAKGLAFLHNAKPQVIYRDFKTSNILLDSNYDSKLSDFGLARDGPTGDRSHVSTRVMGTYGYAAPEYLATGHLTAKSDIYSFGVVLLEMLSGRQAIDKNRPSGEHNLVEWAKPCLTNKRRIFRVLDTHLQGQYSLNQAQKAADLALRCLAVEPKFRPSMDEVVTALEQLQEPGDMPKSIQKEHHVNGQSHSNGKPTTYPKPSASPLHVR</sequence>
<keyword evidence="5" id="KW-0597">Phosphoprotein</keyword>
<feature type="region of interest" description="Disordered" evidence="16">
    <location>
        <begin position="1"/>
        <end position="43"/>
    </location>
</feature>
<dbReference type="InterPro" id="IPR000719">
    <property type="entry name" value="Prot_kinase_dom"/>
</dbReference>
<evidence type="ECO:0000256" key="7">
    <source>
        <dbReference type="ARBA" id="ARBA00022741"/>
    </source>
</evidence>
<dbReference type="Pfam" id="PF07714">
    <property type="entry name" value="PK_Tyr_Ser-Thr"/>
    <property type="match status" value="1"/>
</dbReference>
<feature type="region of interest" description="Disordered" evidence="16">
    <location>
        <begin position="361"/>
        <end position="399"/>
    </location>
</feature>
<evidence type="ECO:0000313" key="19">
    <source>
        <dbReference type="RefSeq" id="XP_022744018.1"/>
    </source>
</evidence>